<reference evidence="1 2" key="1">
    <citation type="journal article" date="2014" name="Genome Announc.">
        <title>Draft Genome Sequence of Propane- and Butane-Oxidizing Actinobacterium Rhodococcus ruber IEGM 231.</title>
        <authorList>
            <person name="Ivshina I.B."/>
            <person name="Kuyukina M.S."/>
            <person name="Krivoruchko A.V."/>
            <person name="Barbe V."/>
            <person name="Fischer C."/>
        </authorList>
    </citation>
    <scope>NUCLEOTIDE SEQUENCE [LARGE SCALE GENOMIC DNA]</scope>
</reference>
<dbReference type="EMBL" id="CCSD01000049">
    <property type="protein sequence ID" value="CDZ88153.1"/>
    <property type="molecule type" value="Genomic_DNA"/>
</dbReference>
<gene>
    <name evidence="1" type="ORF">RHRU231_390070</name>
</gene>
<dbReference type="eggNOG" id="ENOG5031FTW">
    <property type="taxonomic scope" value="Bacteria"/>
</dbReference>
<name>A0A098BHE9_9NOCA</name>
<organism evidence="1 2">
    <name type="scientific">Rhodococcus ruber</name>
    <dbReference type="NCBI Taxonomy" id="1830"/>
    <lineage>
        <taxon>Bacteria</taxon>
        <taxon>Bacillati</taxon>
        <taxon>Actinomycetota</taxon>
        <taxon>Actinomycetes</taxon>
        <taxon>Mycobacteriales</taxon>
        <taxon>Nocardiaceae</taxon>
        <taxon>Rhodococcus</taxon>
    </lineage>
</organism>
<dbReference type="OrthoDB" id="9931935at2"/>
<dbReference type="RefSeq" id="WP_040271222.1">
    <property type="nucleotide sequence ID" value="NZ_JAJNCM010000035.1"/>
</dbReference>
<evidence type="ECO:0000313" key="2">
    <source>
        <dbReference type="Proteomes" id="UP000042997"/>
    </source>
</evidence>
<dbReference type="Proteomes" id="UP000042997">
    <property type="component" value="Unassembled WGS sequence"/>
</dbReference>
<accession>A0A098BHE9</accession>
<protein>
    <submittedName>
        <fullName evidence="1">Uncharacterized protein</fullName>
    </submittedName>
</protein>
<evidence type="ECO:0000313" key="1">
    <source>
        <dbReference type="EMBL" id="CDZ88153.1"/>
    </source>
</evidence>
<sequence length="152" mass="17388">MDESTLATHFRAVLQLTRTQVEVLEARRRRTCDPVELGGLRHRLEYALGYRDALEQALWEGGAPPERPSARTARLSRCVEQITTSGDRRQVAVLERVLHEQLVDRTRALARLTAAGDHRPVHYWARRYLAHCRSLGDPQPAGGDERWSVRSR</sequence>
<dbReference type="AlphaFoldDB" id="A0A098BHE9"/>
<proteinExistence type="predicted"/>